<keyword evidence="1" id="KW-0812">Transmembrane</keyword>
<sequence>MSMNNGSSRDPEVSPLVGRWAYNIMKMLFSNPVLLLECANVVTLFAARAIASGRTAIEMGCSRSSERRTWSVAFICVFFSL</sequence>
<evidence type="ECO:0000256" key="1">
    <source>
        <dbReference type="SAM" id="Phobius"/>
    </source>
</evidence>
<accession>A0AAD4GGI7</accession>
<name>A0AAD4GGI7_BOLED</name>
<evidence type="ECO:0000313" key="2">
    <source>
        <dbReference type="EMBL" id="KAF8442477.1"/>
    </source>
</evidence>
<dbReference type="Proteomes" id="UP001194468">
    <property type="component" value="Unassembled WGS sequence"/>
</dbReference>
<protein>
    <submittedName>
        <fullName evidence="2">Uncharacterized protein</fullName>
    </submittedName>
</protein>
<reference evidence="2" key="2">
    <citation type="journal article" date="2020" name="Nat. Commun.">
        <title>Large-scale genome sequencing of mycorrhizal fungi provides insights into the early evolution of symbiotic traits.</title>
        <authorList>
            <person name="Miyauchi S."/>
            <person name="Kiss E."/>
            <person name="Kuo A."/>
            <person name="Drula E."/>
            <person name="Kohler A."/>
            <person name="Sanchez-Garcia M."/>
            <person name="Morin E."/>
            <person name="Andreopoulos B."/>
            <person name="Barry K.W."/>
            <person name="Bonito G."/>
            <person name="Buee M."/>
            <person name="Carver A."/>
            <person name="Chen C."/>
            <person name="Cichocki N."/>
            <person name="Clum A."/>
            <person name="Culley D."/>
            <person name="Crous P.W."/>
            <person name="Fauchery L."/>
            <person name="Girlanda M."/>
            <person name="Hayes R.D."/>
            <person name="Keri Z."/>
            <person name="LaButti K."/>
            <person name="Lipzen A."/>
            <person name="Lombard V."/>
            <person name="Magnuson J."/>
            <person name="Maillard F."/>
            <person name="Murat C."/>
            <person name="Nolan M."/>
            <person name="Ohm R.A."/>
            <person name="Pangilinan J."/>
            <person name="Pereira M.F."/>
            <person name="Perotto S."/>
            <person name="Peter M."/>
            <person name="Pfister S."/>
            <person name="Riley R."/>
            <person name="Sitrit Y."/>
            <person name="Stielow J.B."/>
            <person name="Szollosi G."/>
            <person name="Zifcakova L."/>
            <person name="Stursova M."/>
            <person name="Spatafora J.W."/>
            <person name="Tedersoo L."/>
            <person name="Vaario L.M."/>
            <person name="Yamada A."/>
            <person name="Yan M."/>
            <person name="Wang P."/>
            <person name="Xu J."/>
            <person name="Bruns T."/>
            <person name="Baldrian P."/>
            <person name="Vilgalys R."/>
            <person name="Dunand C."/>
            <person name="Henrissat B."/>
            <person name="Grigoriev I.V."/>
            <person name="Hibbett D."/>
            <person name="Nagy L.G."/>
            <person name="Martin F.M."/>
        </authorList>
    </citation>
    <scope>NUCLEOTIDE SEQUENCE</scope>
    <source>
        <strain evidence="2">BED1</strain>
    </source>
</reference>
<proteinExistence type="predicted"/>
<gene>
    <name evidence="2" type="ORF">L210DRAFT_938444</name>
</gene>
<keyword evidence="1" id="KW-1133">Transmembrane helix</keyword>
<keyword evidence="3" id="KW-1185">Reference proteome</keyword>
<reference evidence="2" key="1">
    <citation type="submission" date="2019-10" db="EMBL/GenBank/DDBJ databases">
        <authorList>
            <consortium name="DOE Joint Genome Institute"/>
            <person name="Kuo A."/>
            <person name="Miyauchi S."/>
            <person name="Kiss E."/>
            <person name="Drula E."/>
            <person name="Kohler A."/>
            <person name="Sanchez-Garcia M."/>
            <person name="Andreopoulos B."/>
            <person name="Barry K.W."/>
            <person name="Bonito G."/>
            <person name="Buee M."/>
            <person name="Carver A."/>
            <person name="Chen C."/>
            <person name="Cichocki N."/>
            <person name="Clum A."/>
            <person name="Culley D."/>
            <person name="Crous P.W."/>
            <person name="Fauchery L."/>
            <person name="Girlanda M."/>
            <person name="Hayes R."/>
            <person name="Keri Z."/>
            <person name="LaButti K."/>
            <person name="Lipzen A."/>
            <person name="Lombard V."/>
            <person name="Magnuson J."/>
            <person name="Maillard F."/>
            <person name="Morin E."/>
            <person name="Murat C."/>
            <person name="Nolan M."/>
            <person name="Ohm R."/>
            <person name="Pangilinan J."/>
            <person name="Pereira M."/>
            <person name="Perotto S."/>
            <person name="Peter M."/>
            <person name="Riley R."/>
            <person name="Sitrit Y."/>
            <person name="Stielow B."/>
            <person name="Szollosi G."/>
            <person name="Zifcakova L."/>
            <person name="Stursova M."/>
            <person name="Spatafora J.W."/>
            <person name="Tedersoo L."/>
            <person name="Vaario L.-M."/>
            <person name="Yamada A."/>
            <person name="Yan M."/>
            <person name="Wang P."/>
            <person name="Xu J."/>
            <person name="Bruns T."/>
            <person name="Baldrian P."/>
            <person name="Vilgalys R."/>
            <person name="Henrissat B."/>
            <person name="Grigoriev I.V."/>
            <person name="Hibbett D."/>
            <person name="Nagy L.G."/>
            <person name="Martin F.M."/>
        </authorList>
    </citation>
    <scope>NUCLEOTIDE SEQUENCE</scope>
    <source>
        <strain evidence="2">BED1</strain>
    </source>
</reference>
<feature type="transmembrane region" description="Helical" evidence="1">
    <location>
        <begin position="20"/>
        <end position="47"/>
    </location>
</feature>
<dbReference type="AlphaFoldDB" id="A0AAD4GGI7"/>
<organism evidence="2 3">
    <name type="scientific">Boletus edulis BED1</name>
    <dbReference type="NCBI Taxonomy" id="1328754"/>
    <lineage>
        <taxon>Eukaryota</taxon>
        <taxon>Fungi</taxon>
        <taxon>Dikarya</taxon>
        <taxon>Basidiomycota</taxon>
        <taxon>Agaricomycotina</taxon>
        <taxon>Agaricomycetes</taxon>
        <taxon>Agaricomycetidae</taxon>
        <taxon>Boletales</taxon>
        <taxon>Boletineae</taxon>
        <taxon>Boletaceae</taxon>
        <taxon>Boletoideae</taxon>
        <taxon>Boletus</taxon>
    </lineage>
</organism>
<evidence type="ECO:0000313" key="3">
    <source>
        <dbReference type="Proteomes" id="UP001194468"/>
    </source>
</evidence>
<dbReference type="EMBL" id="WHUW01000009">
    <property type="protein sequence ID" value="KAF8442477.1"/>
    <property type="molecule type" value="Genomic_DNA"/>
</dbReference>
<comment type="caution">
    <text evidence="2">The sequence shown here is derived from an EMBL/GenBank/DDBJ whole genome shotgun (WGS) entry which is preliminary data.</text>
</comment>
<keyword evidence="1" id="KW-0472">Membrane</keyword>